<proteinExistence type="predicted"/>
<keyword evidence="3" id="KW-1185">Reference proteome</keyword>
<comment type="caution">
    <text evidence="2">The sequence shown here is derived from an EMBL/GenBank/DDBJ whole genome shotgun (WGS) entry which is preliminary data.</text>
</comment>
<keyword evidence="1" id="KW-1133">Transmembrane helix</keyword>
<feature type="transmembrane region" description="Helical" evidence="1">
    <location>
        <begin position="102"/>
        <end position="123"/>
    </location>
</feature>
<sequence length="146" mass="16617">MRPESIRWFERVYIGRIVVGLAVTVYSAYWASRTFGDYPPAGYLTGWIGIGTVMLGLMCNGLLLYFIGRRASRVAKWIFIAGAVLGMISVFRVVIAPNFFPAIFKIGSLFLVGLDFTMIMLMFQPDSRDWFERRGLVEQDYAETFS</sequence>
<evidence type="ECO:0000313" key="2">
    <source>
        <dbReference type="EMBL" id="MBA2934280.1"/>
    </source>
</evidence>
<gene>
    <name evidence="2" type="ORF">HZF05_09225</name>
</gene>
<dbReference type="AlphaFoldDB" id="A0A838L5S7"/>
<keyword evidence="1" id="KW-0472">Membrane</keyword>
<organism evidence="2 3">
    <name type="scientific">Sphingomonas chungangi</name>
    <dbReference type="NCBI Taxonomy" id="2683589"/>
    <lineage>
        <taxon>Bacteria</taxon>
        <taxon>Pseudomonadati</taxon>
        <taxon>Pseudomonadota</taxon>
        <taxon>Alphaproteobacteria</taxon>
        <taxon>Sphingomonadales</taxon>
        <taxon>Sphingomonadaceae</taxon>
        <taxon>Sphingomonas</taxon>
    </lineage>
</organism>
<feature type="transmembrane region" description="Helical" evidence="1">
    <location>
        <begin position="12"/>
        <end position="32"/>
    </location>
</feature>
<dbReference type="Proteomes" id="UP000570166">
    <property type="component" value="Unassembled WGS sequence"/>
</dbReference>
<accession>A0A838L5S7</accession>
<name>A0A838L5S7_9SPHN</name>
<reference evidence="2 3" key="1">
    <citation type="submission" date="2020-07" db="EMBL/GenBank/DDBJ databases">
        <authorList>
            <person name="Sun Q."/>
        </authorList>
    </citation>
    <scope>NUCLEOTIDE SEQUENCE [LARGE SCALE GENOMIC DNA]</scope>
    <source>
        <strain evidence="2 3">CGMCC 1.13654</strain>
    </source>
</reference>
<keyword evidence="1" id="KW-0812">Transmembrane</keyword>
<protein>
    <submittedName>
        <fullName evidence="2">Uncharacterized protein</fullName>
    </submittedName>
</protein>
<evidence type="ECO:0000256" key="1">
    <source>
        <dbReference type="SAM" id="Phobius"/>
    </source>
</evidence>
<dbReference type="EMBL" id="JACEIB010000006">
    <property type="protein sequence ID" value="MBA2934280.1"/>
    <property type="molecule type" value="Genomic_DNA"/>
</dbReference>
<feature type="transmembrane region" description="Helical" evidence="1">
    <location>
        <begin position="44"/>
        <end position="67"/>
    </location>
</feature>
<dbReference type="RefSeq" id="WP_160365780.1">
    <property type="nucleotide sequence ID" value="NZ_JACEIB010000006.1"/>
</dbReference>
<feature type="transmembrane region" description="Helical" evidence="1">
    <location>
        <begin position="74"/>
        <end position="96"/>
    </location>
</feature>
<evidence type="ECO:0000313" key="3">
    <source>
        <dbReference type="Proteomes" id="UP000570166"/>
    </source>
</evidence>